<proteinExistence type="predicted"/>
<protein>
    <submittedName>
        <fullName evidence="1">Uncharacterized protein</fullName>
    </submittedName>
</protein>
<evidence type="ECO:0000313" key="1">
    <source>
        <dbReference type="EMBL" id="OBZ84943.1"/>
    </source>
</evidence>
<dbReference type="EMBL" id="LUGH01000452">
    <property type="protein sequence ID" value="OBZ84943.1"/>
    <property type="molecule type" value="Genomic_DNA"/>
</dbReference>
<accession>A0A1C7N735</accession>
<gene>
    <name evidence="1" type="ORF">A0J61_07007</name>
</gene>
<sequence>MIYFKSIQTPTPVSTTTNILQQKTTMISLKMSQQISFVNNKQLTKAICIAATDASDQLKRFYKRKAT</sequence>
<dbReference type="AlphaFoldDB" id="A0A1C7N735"/>
<evidence type="ECO:0000313" key="2">
    <source>
        <dbReference type="Proteomes" id="UP000093000"/>
    </source>
</evidence>
<dbReference type="InParanoid" id="A0A1C7N735"/>
<name>A0A1C7N735_9FUNG</name>
<dbReference type="Proteomes" id="UP000093000">
    <property type="component" value="Unassembled WGS sequence"/>
</dbReference>
<keyword evidence="2" id="KW-1185">Reference proteome</keyword>
<organism evidence="1 2">
    <name type="scientific">Choanephora cucurbitarum</name>
    <dbReference type="NCBI Taxonomy" id="101091"/>
    <lineage>
        <taxon>Eukaryota</taxon>
        <taxon>Fungi</taxon>
        <taxon>Fungi incertae sedis</taxon>
        <taxon>Mucoromycota</taxon>
        <taxon>Mucoromycotina</taxon>
        <taxon>Mucoromycetes</taxon>
        <taxon>Mucorales</taxon>
        <taxon>Mucorineae</taxon>
        <taxon>Choanephoraceae</taxon>
        <taxon>Choanephoroideae</taxon>
        <taxon>Choanephora</taxon>
    </lineage>
</organism>
<comment type="caution">
    <text evidence="1">The sequence shown here is derived from an EMBL/GenBank/DDBJ whole genome shotgun (WGS) entry which is preliminary data.</text>
</comment>
<reference evidence="1 2" key="1">
    <citation type="submission" date="2016-03" db="EMBL/GenBank/DDBJ databases">
        <title>Choanephora cucurbitarum.</title>
        <authorList>
            <person name="Min B."/>
            <person name="Park H."/>
            <person name="Park J.-H."/>
            <person name="Shin H.-D."/>
            <person name="Choi I.-G."/>
        </authorList>
    </citation>
    <scope>NUCLEOTIDE SEQUENCE [LARGE SCALE GENOMIC DNA]</scope>
    <source>
        <strain evidence="1 2">KUS-F28377</strain>
    </source>
</reference>